<evidence type="ECO:0000256" key="3">
    <source>
        <dbReference type="ARBA" id="ARBA00022833"/>
    </source>
</evidence>
<accession>A0A101PRE9</accession>
<comment type="cofactor">
    <cofactor evidence="1 12">
        <name>Zn(2+)</name>
        <dbReference type="ChEBI" id="CHEBI:29105"/>
    </cofactor>
</comment>
<dbReference type="Gene3D" id="3.40.50.720">
    <property type="entry name" value="NAD(P)-binding Rossmann-like Domain"/>
    <property type="match status" value="1"/>
</dbReference>
<feature type="domain" description="Enoyl reductase (ER)" evidence="13">
    <location>
        <begin position="11"/>
        <end position="342"/>
    </location>
</feature>
<evidence type="ECO:0000256" key="9">
    <source>
        <dbReference type="ARBA" id="ARBA00039387"/>
    </source>
</evidence>
<dbReference type="PANTHER" id="PTHR43401:SF2">
    <property type="entry name" value="L-THREONINE 3-DEHYDROGENASE"/>
    <property type="match status" value="1"/>
</dbReference>
<comment type="similarity">
    <text evidence="7">Belongs to the zinc-containing alcohol dehydrogenase family. DOIA dehydrogenase subfamily.</text>
</comment>
<evidence type="ECO:0000256" key="2">
    <source>
        <dbReference type="ARBA" id="ARBA00022723"/>
    </source>
</evidence>
<evidence type="ECO:0000256" key="12">
    <source>
        <dbReference type="RuleBase" id="RU361277"/>
    </source>
</evidence>
<evidence type="ECO:0000256" key="1">
    <source>
        <dbReference type="ARBA" id="ARBA00001947"/>
    </source>
</evidence>
<dbReference type="InterPro" id="IPR013154">
    <property type="entry name" value="ADH-like_N"/>
</dbReference>
<dbReference type="EMBL" id="LMWP01000057">
    <property type="protein sequence ID" value="KUN16306.1"/>
    <property type="molecule type" value="Genomic_DNA"/>
</dbReference>
<dbReference type="GO" id="GO:0016491">
    <property type="term" value="F:oxidoreductase activity"/>
    <property type="evidence" value="ECO:0007669"/>
    <property type="project" value="UniProtKB-KW"/>
</dbReference>
<evidence type="ECO:0000259" key="13">
    <source>
        <dbReference type="SMART" id="SM00829"/>
    </source>
</evidence>
<evidence type="ECO:0000256" key="7">
    <source>
        <dbReference type="ARBA" id="ARBA00038004"/>
    </source>
</evidence>
<keyword evidence="15" id="KW-1185">Reference proteome</keyword>
<organism evidence="14 15">
    <name type="scientific">Streptomyces corchorusii</name>
    <name type="common">Streptomyces chibaensis</name>
    <dbReference type="NCBI Taxonomy" id="1903"/>
    <lineage>
        <taxon>Bacteria</taxon>
        <taxon>Bacillati</taxon>
        <taxon>Actinomycetota</taxon>
        <taxon>Actinomycetes</taxon>
        <taxon>Kitasatosporales</taxon>
        <taxon>Streptomycetaceae</taxon>
        <taxon>Streptomyces</taxon>
    </lineage>
</organism>
<dbReference type="PROSITE" id="PS00059">
    <property type="entry name" value="ADH_ZINC"/>
    <property type="match status" value="1"/>
</dbReference>
<dbReference type="InterPro" id="IPR002328">
    <property type="entry name" value="ADH_Zn_CS"/>
</dbReference>
<keyword evidence="4" id="KW-0560">Oxidoreductase</keyword>
<name>A0A101PRE9_STRCK</name>
<reference evidence="14 15" key="1">
    <citation type="submission" date="2015-10" db="EMBL/GenBank/DDBJ databases">
        <title>Draft genome sequence of Streptomyces corchorusii DSM 40340, type strain for the species Streptomyces corchorusii.</title>
        <authorList>
            <person name="Ruckert C."/>
            <person name="Winkler A."/>
            <person name="Kalinowski J."/>
            <person name="Kampfer P."/>
            <person name="Glaeser S."/>
        </authorList>
    </citation>
    <scope>NUCLEOTIDE SEQUENCE [LARGE SCALE GENOMIC DNA]</scope>
    <source>
        <strain evidence="14 15">DSM 40340</strain>
    </source>
</reference>
<dbReference type="InterPro" id="IPR020843">
    <property type="entry name" value="ER"/>
</dbReference>
<evidence type="ECO:0000256" key="10">
    <source>
        <dbReference type="ARBA" id="ARBA00048685"/>
    </source>
</evidence>
<comment type="function">
    <text evidence="5">Catalyzes the oxidation of 2-deoxy-scyllo-inosamine (DOIA) with NAD(+) or NADP(+), forming 3-amino-2,3-dideoxy-scyllo-inosose (amino-DOI).</text>
</comment>
<dbReference type="Pfam" id="PF08240">
    <property type="entry name" value="ADH_N"/>
    <property type="match status" value="1"/>
</dbReference>
<dbReference type="SMART" id="SM00829">
    <property type="entry name" value="PKS_ER"/>
    <property type="match status" value="1"/>
</dbReference>
<comment type="catalytic activity">
    <reaction evidence="11">
        <text>2-deoxy-scyllo-inosamine + NADP(+) = 3-amino-2,3-dideoxy-scyllo-inosose + NADPH + H(+)</text>
        <dbReference type="Rhea" id="RHEA:33879"/>
        <dbReference type="ChEBI" id="CHEBI:15378"/>
        <dbReference type="ChEBI" id="CHEBI:57783"/>
        <dbReference type="ChEBI" id="CHEBI:58349"/>
        <dbReference type="ChEBI" id="CHEBI:65002"/>
        <dbReference type="ChEBI" id="CHEBI:65003"/>
        <dbReference type="EC" id="1.1.1.329"/>
    </reaction>
</comment>
<protein>
    <recommendedName>
        <fullName evidence="9">2-deoxy-scyllo-inosamine dehydrogenase</fullName>
        <ecNumber evidence="8">1.1.1.329</ecNumber>
    </recommendedName>
</protein>
<dbReference type="EC" id="1.1.1.329" evidence="8"/>
<dbReference type="GO" id="GO:0008270">
    <property type="term" value="F:zinc ion binding"/>
    <property type="evidence" value="ECO:0007669"/>
    <property type="project" value="InterPro"/>
</dbReference>
<dbReference type="InterPro" id="IPR013149">
    <property type="entry name" value="ADH-like_C"/>
</dbReference>
<evidence type="ECO:0000256" key="11">
    <source>
        <dbReference type="ARBA" id="ARBA00049085"/>
    </source>
</evidence>
<evidence type="ECO:0000256" key="4">
    <source>
        <dbReference type="ARBA" id="ARBA00023002"/>
    </source>
</evidence>
<dbReference type="InterPro" id="IPR050129">
    <property type="entry name" value="Zn_alcohol_dh"/>
</dbReference>
<evidence type="ECO:0000313" key="14">
    <source>
        <dbReference type="EMBL" id="KUN16306.1"/>
    </source>
</evidence>
<dbReference type="Proteomes" id="UP000053398">
    <property type="component" value="Unassembled WGS sequence"/>
</dbReference>
<comment type="pathway">
    <text evidence="6">Metabolic intermediate biosynthesis; 2-deoxystreptamine biosynthesis; 2-deoxystreptamine from D-glucose 6-phosphate: step 3/4.</text>
</comment>
<evidence type="ECO:0000256" key="8">
    <source>
        <dbReference type="ARBA" id="ARBA00039102"/>
    </source>
</evidence>
<dbReference type="SUPFAM" id="SSF51735">
    <property type="entry name" value="NAD(P)-binding Rossmann-fold domains"/>
    <property type="match status" value="1"/>
</dbReference>
<evidence type="ECO:0000313" key="15">
    <source>
        <dbReference type="Proteomes" id="UP000053398"/>
    </source>
</evidence>
<dbReference type="PANTHER" id="PTHR43401">
    <property type="entry name" value="L-THREONINE 3-DEHYDROGENASE"/>
    <property type="match status" value="1"/>
</dbReference>
<evidence type="ECO:0000256" key="6">
    <source>
        <dbReference type="ARBA" id="ARBA00037908"/>
    </source>
</evidence>
<comment type="catalytic activity">
    <reaction evidence="10">
        <text>2-deoxy-scyllo-inosamine + NAD(+) = 3-amino-2,3-dideoxy-scyllo-inosose + NADH + H(+)</text>
        <dbReference type="Rhea" id="RHEA:33883"/>
        <dbReference type="ChEBI" id="CHEBI:15378"/>
        <dbReference type="ChEBI" id="CHEBI:57540"/>
        <dbReference type="ChEBI" id="CHEBI:57945"/>
        <dbReference type="ChEBI" id="CHEBI:65002"/>
        <dbReference type="ChEBI" id="CHEBI:65003"/>
        <dbReference type="EC" id="1.1.1.329"/>
    </reaction>
</comment>
<dbReference type="InterPro" id="IPR036291">
    <property type="entry name" value="NAD(P)-bd_dom_sf"/>
</dbReference>
<dbReference type="InterPro" id="IPR011032">
    <property type="entry name" value="GroES-like_sf"/>
</dbReference>
<dbReference type="Gene3D" id="3.90.180.10">
    <property type="entry name" value="Medium-chain alcohol dehydrogenases, catalytic domain"/>
    <property type="match status" value="1"/>
</dbReference>
<proteinExistence type="inferred from homology"/>
<dbReference type="AlphaFoldDB" id="A0A101PRE9"/>
<keyword evidence="3 12" id="KW-0862">Zinc</keyword>
<sequence>MTTTVRALRFAAKEQVSIVDAPLPEPGPGELVIDVKAAGLCGSDLHYFHMTHEEMQHATQPRSPEMTPGHEIAGEVKAVGPGVTYPKVGDRVAVQHYSGCGQCASCRRGWDVHCERGARVYSLNRPGGCQDELVVTAKDCVVLPDEVSFPVGAFLACGATTAYQALLRSDVKPGETVVVIGVGPVGLAVLAWAKAYGLRAVGTDPSPQRREFAARLGYTEIHDSAGFDIEAVVPGGADAVIDTSGNVHGRRTATEIVKTWGTVVFVGLGPGFEIDPVPDLIMRQVTLRGMFVFSVPLMMEAAEKVGHLGVDLDPIITRVSPIEEGPELFADFAAGSVGKSVIGWD</sequence>
<gene>
    <name evidence="14" type="ORF">AQJ11_40125</name>
</gene>
<dbReference type="RefSeq" id="WP_059266692.1">
    <property type="nucleotide sequence ID" value="NZ_KQ948374.1"/>
</dbReference>
<dbReference type="Pfam" id="PF00107">
    <property type="entry name" value="ADH_zinc_N"/>
    <property type="match status" value="1"/>
</dbReference>
<comment type="caution">
    <text evidence="14">The sequence shown here is derived from an EMBL/GenBank/DDBJ whole genome shotgun (WGS) entry which is preliminary data.</text>
</comment>
<evidence type="ECO:0000256" key="5">
    <source>
        <dbReference type="ARBA" id="ARBA00037678"/>
    </source>
</evidence>
<dbReference type="SUPFAM" id="SSF50129">
    <property type="entry name" value="GroES-like"/>
    <property type="match status" value="1"/>
</dbReference>
<keyword evidence="2 12" id="KW-0479">Metal-binding</keyword>